<dbReference type="Proteomes" id="UP000585681">
    <property type="component" value="Unassembled WGS sequence"/>
</dbReference>
<evidence type="ECO:0008006" key="3">
    <source>
        <dbReference type="Google" id="ProtNLM"/>
    </source>
</evidence>
<evidence type="ECO:0000313" key="1">
    <source>
        <dbReference type="EMBL" id="MBB4021210.1"/>
    </source>
</evidence>
<comment type="caution">
    <text evidence="1">The sequence shown here is derived from an EMBL/GenBank/DDBJ whole genome shotgun (WGS) entry which is preliminary data.</text>
</comment>
<keyword evidence="2" id="KW-1185">Reference proteome</keyword>
<proteinExistence type="predicted"/>
<sequence length="90" mass="10116">MSEAEITTDHDVIRKWTESRGGHPTRVAGTGDGGVLRIDFHPPDDGLKTIEWGEFFTVFEDRKLAFLHLNKTEGGQPSRFNKFVDRDTGA</sequence>
<reference evidence="1" key="1">
    <citation type="submission" date="2020-08" db="EMBL/GenBank/DDBJ databases">
        <title>Genomic Encyclopedia of Type Strains, Phase IV (KMG-IV): sequencing the most valuable type-strain genomes for metagenomic binning, comparative biology and taxonomic classification.</title>
        <authorList>
            <person name="Goeker M."/>
        </authorList>
    </citation>
    <scope>NUCLEOTIDE SEQUENCE [LARGE SCALE GENOMIC DNA]</scope>
    <source>
        <strain evidence="1">DSM 105040</strain>
    </source>
</reference>
<dbReference type="RefSeq" id="WP_054537839.1">
    <property type="nucleotide sequence ID" value="NZ_JACIEQ010000001.1"/>
</dbReference>
<gene>
    <name evidence="1" type="ORF">GGR17_001001</name>
</gene>
<dbReference type="EMBL" id="JACIEQ010000001">
    <property type="protein sequence ID" value="MBB4021210.1"/>
    <property type="molecule type" value="Genomic_DNA"/>
</dbReference>
<organism evidence="1 2">
    <name type="scientific">Actibacterium naphthalenivorans</name>
    <dbReference type="NCBI Taxonomy" id="1614693"/>
    <lineage>
        <taxon>Bacteria</taxon>
        <taxon>Pseudomonadati</taxon>
        <taxon>Pseudomonadota</taxon>
        <taxon>Alphaproteobacteria</taxon>
        <taxon>Rhodobacterales</taxon>
        <taxon>Roseobacteraceae</taxon>
        <taxon>Actibacterium</taxon>
    </lineage>
</organism>
<dbReference type="AlphaFoldDB" id="A0A840C811"/>
<name>A0A840C811_9RHOB</name>
<accession>A0A840C811</accession>
<protein>
    <recommendedName>
        <fullName evidence="3">1,4-alpha-glucan branching enzyme</fullName>
    </recommendedName>
</protein>
<evidence type="ECO:0000313" key="2">
    <source>
        <dbReference type="Proteomes" id="UP000585681"/>
    </source>
</evidence>